<dbReference type="PANTHER" id="PTHR43477:SF1">
    <property type="entry name" value="DIHYDROANTICAPSIN 7-DEHYDROGENASE"/>
    <property type="match status" value="1"/>
</dbReference>
<dbReference type="InterPro" id="IPR020904">
    <property type="entry name" value="Sc_DH/Rdtase_CS"/>
</dbReference>
<evidence type="ECO:0000313" key="4">
    <source>
        <dbReference type="Proteomes" id="UP000752647"/>
    </source>
</evidence>
<dbReference type="Gene3D" id="3.40.50.720">
    <property type="entry name" value="NAD(P)-binding Rossmann-like Domain"/>
    <property type="match status" value="1"/>
</dbReference>
<dbReference type="Proteomes" id="UP000752647">
    <property type="component" value="Unassembled WGS sequence"/>
</dbReference>
<dbReference type="CDD" id="cd05233">
    <property type="entry name" value="SDR_c"/>
    <property type="match status" value="1"/>
</dbReference>
<dbReference type="InterPro" id="IPR036291">
    <property type="entry name" value="NAD(P)-bd_dom_sf"/>
</dbReference>
<name>A0A9Q3SWB0_9LACO</name>
<evidence type="ECO:0000313" key="3">
    <source>
        <dbReference type="EMBL" id="MBZ5962945.1"/>
    </source>
</evidence>
<gene>
    <name evidence="3" type="ORF">KIJ12_07315</name>
</gene>
<dbReference type="PRINTS" id="PR00080">
    <property type="entry name" value="SDRFAMILY"/>
</dbReference>
<reference evidence="3" key="1">
    <citation type="submission" date="2021-05" db="EMBL/GenBank/DDBJ databases">
        <title>Pangenome of Leuconostoc gelidum warrants species status for Leuconostoc gelidum subsp. gasicomitatum.</title>
        <authorList>
            <person name="Johansson P."/>
            <person name="Sade E."/>
            <person name="Hultman J."/>
            <person name="Auvinen P."/>
            <person name="Bjorkroth J."/>
        </authorList>
    </citation>
    <scope>NUCLEOTIDE SEQUENCE</scope>
    <source>
        <strain evidence="3">A.21.4</strain>
    </source>
</reference>
<accession>A0A9Q3SWB0</accession>
<dbReference type="AlphaFoldDB" id="A0A9Q3SWB0"/>
<dbReference type="NCBIfam" id="NF005118">
    <property type="entry name" value="PRK06550.1"/>
    <property type="match status" value="1"/>
</dbReference>
<keyword evidence="2 3" id="KW-0560">Oxidoreductase</keyword>
<evidence type="ECO:0000256" key="2">
    <source>
        <dbReference type="ARBA" id="ARBA00023002"/>
    </source>
</evidence>
<dbReference type="InterPro" id="IPR051122">
    <property type="entry name" value="SDR_DHRS6-like"/>
</dbReference>
<dbReference type="EMBL" id="JAHBFI010000018">
    <property type="protein sequence ID" value="MBZ5962945.1"/>
    <property type="molecule type" value="Genomic_DNA"/>
</dbReference>
<dbReference type="RefSeq" id="WP_090090355.1">
    <property type="nucleotide sequence ID" value="NZ_CBCPIF010000001.1"/>
</dbReference>
<dbReference type="FunFam" id="3.40.50.720:FF:000084">
    <property type="entry name" value="Short-chain dehydrogenase reductase"/>
    <property type="match status" value="1"/>
</dbReference>
<organism evidence="3 4">
    <name type="scientific">Leuconostoc gasicomitatum</name>
    <dbReference type="NCBI Taxonomy" id="115778"/>
    <lineage>
        <taxon>Bacteria</taxon>
        <taxon>Bacillati</taxon>
        <taxon>Bacillota</taxon>
        <taxon>Bacilli</taxon>
        <taxon>Lactobacillales</taxon>
        <taxon>Lactobacillaceae</taxon>
        <taxon>Leuconostoc</taxon>
        <taxon>Leuconostoc gelidum group</taxon>
    </lineage>
</organism>
<dbReference type="PRINTS" id="PR00081">
    <property type="entry name" value="GDHRDH"/>
</dbReference>
<dbReference type="EC" id="1.1.1.100" evidence="3"/>
<evidence type="ECO:0000256" key="1">
    <source>
        <dbReference type="ARBA" id="ARBA00006484"/>
    </source>
</evidence>
<dbReference type="InterPro" id="IPR002347">
    <property type="entry name" value="SDR_fam"/>
</dbReference>
<dbReference type="PROSITE" id="PS00061">
    <property type="entry name" value="ADH_SHORT"/>
    <property type="match status" value="1"/>
</dbReference>
<dbReference type="GO" id="GO:0004316">
    <property type="term" value="F:3-oxoacyl-[acyl-carrier-protein] reductase (NADPH) activity"/>
    <property type="evidence" value="ECO:0007669"/>
    <property type="project" value="UniProtKB-EC"/>
</dbReference>
<dbReference type="Pfam" id="PF13561">
    <property type="entry name" value="adh_short_C2"/>
    <property type="match status" value="1"/>
</dbReference>
<dbReference type="GO" id="GO:0008206">
    <property type="term" value="P:bile acid metabolic process"/>
    <property type="evidence" value="ECO:0007669"/>
    <property type="project" value="UniProtKB-ARBA"/>
</dbReference>
<protein>
    <submittedName>
        <fullName evidence="3">3-oxoacyl-ACP reductase</fullName>
        <ecNumber evidence="3">1.1.1.100</ecNumber>
    </submittedName>
</protein>
<sequence>MIEQNYTNKNILLTGAASGIGFSQLKTYLAADAIVYALDYQKIPLNHPHLHTFQIDLSEHDALLELVKKITDKVDFDILLNTAGILDDYQSSTNTSLSDWQLVLNTNLTPMFILSNALLPAMLSRGYGHIINMASIAGFSAGGGGAAYTASKHAIIGYTKQLAYDYAAQGLHTNAIAPGAIKTPMNAADFTGNGDMAKKVASQTPAKRWATAQEVANLTLYLTSPQADYINGAVLPIDGGWTIGH</sequence>
<dbReference type="PANTHER" id="PTHR43477">
    <property type="entry name" value="DIHYDROANTICAPSIN 7-DEHYDROGENASE"/>
    <property type="match status" value="1"/>
</dbReference>
<comment type="caution">
    <text evidence="3">The sequence shown here is derived from an EMBL/GenBank/DDBJ whole genome shotgun (WGS) entry which is preliminary data.</text>
</comment>
<dbReference type="SUPFAM" id="SSF51735">
    <property type="entry name" value="NAD(P)-binding Rossmann-fold domains"/>
    <property type="match status" value="1"/>
</dbReference>
<proteinExistence type="inferred from homology"/>
<comment type="similarity">
    <text evidence="1">Belongs to the short-chain dehydrogenases/reductases (SDR) family.</text>
</comment>